<evidence type="ECO:0000313" key="4">
    <source>
        <dbReference type="Proteomes" id="UP000317303"/>
    </source>
</evidence>
<dbReference type="Pfam" id="PF08445">
    <property type="entry name" value="FR47"/>
    <property type="match status" value="1"/>
</dbReference>
<proteinExistence type="predicted"/>
<gene>
    <name evidence="3" type="ORF">JD82_00176</name>
</gene>
<evidence type="ECO:0000313" key="3">
    <source>
        <dbReference type="EMBL" id="TWH18360.1"/>
    </source>
</evidence>
<dbReference type="PROSITE" id="PS51186">
    <property type="entry name" value="GNAT"/>
    <property type="match status" value="1"/>
</dbReference>
<dbReference type="CDD" id="cd04301">
    <property type="entry name" value="NAT_SF"/>
    <property type="match status" value="1"/>
</dbReference>
<organism evidence="3 4">
    <name type="scientific">Prauserella rugosa</name>
    <dbReference type="NCBI Taxonomy" id="43354"/>
    <lineage>
        <taxon>Bacteria</taxon>
        <taxon>Bacillati</taxon>
        <taxon>Actinomycetota</taxon>
        <taxon>Actinomycetes</taxon>
        <taxon>Pseudonocardiales</taxon>
        <taxon>Pseudonocardiaceae</taxon>
        <taxon>Prauserella</taxon>
    </lineage>
</organism>
<dbReference type="RefSeq" id="WP_342779906.1">
    <property type="nucleotide sequence ID" value="NZ_JOIJ01000012.1"/>
</dbReference>
<dbReference type="AlphaFoldDB" id="A0A660C488"/>
<sequence length="305" mass="32503">MLSITRGTRVLGSPLPAHHRLIVRDDEPPLRLPDTGRLPDTDRLPDTGRMTTDRMTPSDTTVLDDPVGASLTSTHAHLARSVGRAVAFHPDVASFCSVGTDPDPQSWNDLAQLLGPGEVADLFDCPSAPPSDWEPVFSLDGVQMVATPTLATPRLAAATADAATTAGTDTTSRVVELGADDVPEMLELVRRTAPGPFRPGTHELGTYLGIRDGDTLVAMAGQRLRPPGWSEISAVCTAPEARGRGHATRLITQLAARTTADGERPFLHAVATNTGAIALYERLGFTVRKRVTFRGYRIPDPQPGA</sequence>
<evidence type="ECO:0000259" key="2">
    <source>
        <dbReference type="PROSITE" id="PS51186"/>
    </source>
</evidence>
<feature type="compositionally biased region" description="Basic and acidic residues" evidence="1">
    <location>
        <begin position="37"/>
        <end position="46"/>
    </location>
</feature>
<evidence type="ECO:0000256" key="1">
    <source>
        <dbReference type="SAM" id="MobiDB-lite"/>
    </source>
</evidence>
<dbReference type="InterPro" id="IPR016181">
    <property type="entry name" value="Acyl_CoA_acyltransferase"/>
</dbReference>
<feature type="compositionally biased region" description="Polar residues" evidence="1">
    <location>
        <begin position="49"/>
        <end position="59"/>
    </location>
</feature>
<feature type="domain" description="N-acetyltransferase" evidence="2">
    <location>
        <begin position="172"/>
        <end position="305"/>
    </location>
</feature>
<reference evidence="3 4" key="1">
    <citation type="submission" date="2019-07" db="EMBL/GenBank/DDBJ databases">
        <title>R&amp;d 2014.</title>
        <authorList>
            <person name="Klenk H.-P."/>
        </authorList>
    </citation>
    <scope>NUCLEOTIDE SEQUENCE [LARGE SCALE GENOMIC DNA]</scope>
    <source>
        <strain evidence="3 4">DSM 43194</strain>
    </source>
</reference>
<dbReference type="Proteomes" id="UP000317303">
    <property type="component" value="Unassembled WGS sequence"/>
</dbReference>
<name>A0A660C488_9PSEU</name>
<keyword evidence="4" id="KW-1185">Reference proteome</keyword>
<dbReference type="Gene3D" id="3.40.630.30">
    <property type="match status" value="1"/>
</dbReference>
<dbReference type="InterPro" id="IPR013653">
    <property type="entry name" value="GCN5-like_dom"/>
</dbReference>
<dbReference type="EMBL" id="VLJV01000001">
    <property type="protein sequence ID" value="TWH18360.1"/>
    <property type="molecule type" value="Genomic_DNA"/>
</dbReference>
<dbReference type="InterPro" id="IPR000182">
    <property type="entry name" value="GNAT_dom"/>
</dbReference>
<dbReference type="SUPFAM" id="SSF55729">
    <property type="entry name" value="Acyl-CoA N-acyltransferases (Nat)"/>
    <property type="match status" value="1"/>
</dbReference>
<protein>
    <submittedName>
        <fullName evidence="3">FR47-like protein</fullName>
    </submittedName>
</protein>
<feature type="region of interest" description="Disordered" evidence="1">
    <location>
        <begin position="22"/>
        <end position="59"/>
    </location>
</feature>
<accession>A0A660C488</accession>
<comment type="caution">
    <text evidence="3">The sequence shown here is derived from an EMBL/GenBank/DDBJ whole genome shotgun (WGS) entry which is preliminary data.</text>
</comment>
<dbReference type="GO" id="GO:0016747">
    <property type="term" value="F:acyltransferase activity, transferring groups other than amino-acyl groups"/>
    <property type="evidence" value="ECO:0007669"/>
    <property type="project" value="InterPro"/>
</dbReference>